<accession>A0A2A5WLB3</accession>
<dbReference type="EMBL" id="NTKD01000050">
    <property type="protein sequence ID" value="PDH37320.1"/>
    <property type="molecule type" value="Genomic_DNA"/>
</dbReference>
<proteinExistence type="predicted"/>
<dbReference type="Pfam" id="PF11280">
    <property type="entry name" value="DUF3081"/>
    <property type="match status" value="1"/>
</dbReference>
<gene>
    <name evidence="1" type="ORF">CNE99_08370</name>
</gene>
<dbReference type="AlphaFoldDB" id="A0A2A5WLB3"/>
<sequence length="94" mass="11128">MALDTRVDVHQALRVFQKIQQLGTREDDNYRYKGITATSDYDGYTLILKDDYVTLTILFHSKFKLEYRGAVRLVRFLEQLSDIDRHRAPKKHPN</sequence>
<organism evidence="1 2">
    <name type="scientific">OM182 bacterium MED-G24</name>
    <dbReference type="NCBI Taxonomy" id="1986255"/>
    <lineage>
        <taxon>Bacteria</taxon>
        <taxon>Pseudomonadati</taxon>
        <taxon>Pseudomonadota</taxon>
        <taxon>Gammaproteobacteria</taxon>
        <taxon>OMG group</taxon>
        <taxon>OM182 clade</taxon>
    </lineage>
</organism>
<comment type="caution">
    <text evidence="1">The sequence shown here is derived from an EMBL/GenBank/DDBJ whole genome shotgun (WGS) entry which is preliminary data.</text>
</comment>
<evidence type="ECO:0000313" key="1">
    <source>
        <dbReference type="EMBL" id="PDH37320.1"/>
    </source>
</evidence>
<protein>
    <recommendedName>
        <fullName evidence="3">DUF3081 domain-containing protein</fullName>
    </recommendedName>
</protein>
<reference evidence="1 2" key="1">
    <citation type="submission" date="2017-08" db="EMBL/GenBank/DDBJ databases">
        <title>Fine stratification of microbial communities through a metagenomic profile of the photic zone.</title>
        <authorList>
            <person name="Haro-Moreno J.M."/>
            <person name="Lopez-Perez M."/>
            <person name="De La Torre J."/>
            <person name="Picazo A."/>
            <person name="Camacho A."/>
            <person name="Rodriguez-Valera F."/>
        </authorList>
    </citation>
    <scope>NUCLEOTIDE SEQUENCE [LARGE SCALE GENOMIC DNA]</scope>
    <source>
        <strain evidence="1">MED-G24</strain>
    </source>
</reference>
<name>A0A2A5WLB3_9GAMM</name>
<dbReference type="Proteomes" id="UP000219327">
    <property type="component" value="Unassembled WGS sequence"/>
</dbReference>
<dbReference type="InterPro" id="IPR021432">
    <property type="entry name" value="DUF3081"/>
</dbReference>
<evidence type="ECO:0008006" key="3">
    <source>
        <dbReference type="Google" id="ProtNLM"/>
    </source>
</evidence>
<evidence type="ECO:0000313" key="2">
    <source>
        <dbReference type="Proteomes" id="UP000219327"/>
    </source>
</evidence>